<proteinExistence type="predicted"/>
<evidence type="ECO:0000313" key="1">
    <source>
        <dbReference type="EMBL" id="DAG00809.1"/>
    </source>
</evidence>
<organism evidence="1">
    <name type="scientific">Myoviridae sp. ctJ2i1</name>
    <dbReference type="NCBI Taxonomy" id="2825079"/>
    <lineage>
        <taxon>Viruses</taxon>
        <taxon>Duplodnaviria</taxon>
        <taxon>Heunggongvirae</taxon>
        <taxon>Uroviricota</taxon>
        <taxon>Caudoviricetes</taxon>
    </lineage>
</organism>
<reference evidence="1" key="1">
    <citation type="journal article" date="2021" name="Proc. Natl. Acad. Sci. U.S.A.">
        <title>A Catalog of Tens of Thousands of Viruses from Human Metagenomes Reveals Hidden Associations with Chronic Diseases.</title>
        <authorList>
            <person name="Tisza M.J."/>
            <person name="Buck C.B."/>
        </authorList>
    </citation>
    <scope>NUCLEOTIDE SEQUENCE</scope>
    <source>
        <strain evidence="1">CtJ2i1</strain>
    </source>
</reference>
<name>A0A8S5V264_9CAUD</name>
<dbReference type="EMBL" id="BK016182">
    <property type="protein sequence ID" value="DAG00809.1"/>
    <property type="molecule type" value="Genomic_DNA"/>
</dbReference>
<sequence length="88" mass="10652">MDEMRIQLEVLYKILMLDFHKFYRREKGSYNLTIKKVGDAVMVTVDWNENKGFVKFQIYWNSEEKHTSFSFNFDTDKIDALYIVKDLL</sequence>
<accession>A0A8S5V264</accession>
<protein>
    <submittedName>
        <fullName evidence="1">Uncharacterized protein</fullName>
    </submittedName>
</protein>